<feature type="transmembrane region" description="Helical" evidence="8">
    <location>
        <begin position="331"/>
        <end position="350"/>
    </location>
</feature>
<evidence type="ECO:0000256" key="6">
    <source>
        <dbReference type="ARBA" id="ARBA00022989"/>
    </source>
</evidence>
<accession>A0A859FB50</accession>
<evidence type="ECO:0000256" key="2">
    <source>
        <dbReference type="ARBA" id="ARBA00010199"/>
    </source>
</evidence>
<dbReference type="GO" id="GO:0005886">
    <property type="term" value="C:plasma membrane"/>
    <property type="evidence" value="ECO:0007669"/>
    <property type="project" value="UniProtKB-SubCell"/>
</dbReference>
<evidence type="ECO:0000256" key="7">
    <source>
        <dbReference type="ARBA" id="ARBA00023136"/>
    </source>
</evidence>
<comment type="subcellular location">
    <subcellularLocation>
        <location evidence="1">Cell membrane</location>
        <topology evidence="1">Multi-pass membrane protein</topology>
    </subcellularLocation>
</comment>
<evidence type="ECO:0000313" key="9">
    <source>
        <dbReference type="EMBL" id="QKS70583.1"/>
    </source>
</evidence>
<feature type="transmembrane region" description="Helical" evidence="8">
    <location>
        <begin position="428"/>
        <end position="450"/>
    </location>
</feature>
<reference evidence="10" key="1">
    <citation type="submission" date="2019-07" db="EMBL/GenBank/DDBJ databases">
        <title>Bacillus alkalisoli sp. nov. isolated from saline soil.</title>
        <authorList>
            <person name="Sun J.-Q."/>
            <person name="Xu L."/>
        </authorList>
    </citation>
    <scope>NUCLEOTIDE SEQUENCE [LARGE SCALE GENOMIC DNA]</scope>
    <source>
        <strain evidence="10">M4U3P1</strain>
    </source>
</reference>
<organism evidence="9 10">
    <name type="scientific">Paenalkalicoccus suaedae</name>
    <dbReference type="NCBI Taxonomy" id="2592382"/>
    <lineage>
        <taxon>Bacteria</taxon>
        <taxon>Bacillati</taxon>
        <taxon>Bacillota</taxon>
        <taxon>Bacilli</taxon>
        <taxon>Bacillales</taxon>
        <taxon>Bacillaceae</taxon>
        <taxon>Paenalkalicoccus</taxon>
    </lineage>
</organism>
<dbReference type="PANTHER" id="PTHR43549:SF3">
    <property type="entry name" value="MULTIDRUG RESISTANCE PROTEIN YPNP-RELATED"/>
    <property type="match status" value="1"/>
</dbReference>
<name>A0A859FB50_9BACI</name>
<dbReference type="Pfam" id="PF01554">
    <property type="entry name" value="MatE"/>
    <property type="match status" value="2"/>
</dbReference>
<evidence type="ECO:0000256" key="4">
    <source>
        <dbReference type="ARBA" id="ARBA00022475"/>
    </source>
</evidence>
<sequence>MVGLFFHQLHYRGGRTVSKQYDFTEGSIIKKMILFSSPIFITNILQTSYQVIDSIWVGNLLGPSALGATAISGTVIFTILSFIIGMNTAALTVLSQYKGAKDDEGLKRALNGFVVILGALAIVLGIVGFVVAERVLVILGTPENTLPLATLYLRINFIGILFLFGYNFIATVLRALGDSKTPIRFVLIAVILNTILDPIFIAVLDLGIAGAAYATVLSQGFAFVYGLIYSIRKANVPFSVPTIPAMVQTRKIFKLGLPSGLSMMVISGGVLAIMSVVTSFGEEAVAGFGAAQRLDSLIMLPALTLGSAINSMAGQNIGADKWNRVGEITRSGLLLIAIVSVSLSAIVFFSAEWTVSLFVQDPDTVAFGTMYVQTVAFFYPFLGINFVLNGVVRAAGAMFQVFVLNVISFWILRYPLTYLFSEWFGERGIGIGMGVSLVLSAAIAVLYYRFGNWKEIKIMEKQKESK</sequence>
<dbReference type="PIRSF" id="PIRSF006603">
    <property type="entry name" value="DinF"/>
    <property type="match status" value="1"/>
</dbReference>
<dbReference type="InterPro" id="IPR052031">
    <property type="entry name" value="Membrane_Transporter-Flippase"/>
</dbReference>
<keyword evidence="5 8" id="KW-0812">Transmembrane</keyword>
<evidence type="ECO:0000313" key="10">
    <source>
        <dbReference type="Proteomes" id="UP000318138"/>
    </source>
</evidence>
<proteinExistence type="inferred from homology"/>
<keyword evidence="3" id="KW-0813">Transport</keyword>
<evidence type="ECO:0000256" key="3">
    <source>
        <dbReference type="ARBA" id="ARBA00022448"/>
    </source>
</evidence>
<dbReference type="AlphaFoldDB" id="A0A859FB50"/>
<keyword evidence="7 8" id="KW-0472">Membrane</keyword>
<feature type="transmembrane region" description="Helical" evidence="8">
    <location>
        <begin position="370"/>
        <end position="388"/>
    </location>
</feature>
<feature type="transmembrane region" description="Helical" evidence="8">
    <location>
        <begin position="210"/>
        <end position="231"/>
    </location>
</feature>
<dbReference type="GO" id="GO:0015297">
    <property type="term" value="F:antiporter activity"/>
    <property type="evidence" value="ECO:0007669"/>
    <property type="project" value="InterPro"/>
</dbReference>
<feature type="transmembrane region" description="Helical" evidence="8">
    <location>
        <begin position="395"/>
        <end position="416"/>
    </location>
</feature>
<feature type="transmembrane region" description="Helical" evidence="8">
    <location>
        <begin position="109"/>
        <end position="131"/>
    </location>
</feature>
<comment type="similarity">
    <text evidence="2">Belongs to the multi antimicrobial extrusion (MATE) (TC 2.A.66.1) family.</text>
</comment>
<feature type="transmembrane region" description="Helical" evidence="8">
    <location>
        <begin position="252"/>
        <end position="277"/>
    </location>
</feature>
<dbReference type="Proteomes" id="UP000318138">
    <property type="component" value="Chromosome"/>
</dbReference>
<dbReference type="CDD" id="cd13138">
    <property type="entry name" value="MATE_yoeA_like"/>
    <property type="match status" value="1"/>
</dbReference>
<keyword evidence="4" id="KW-1003">Cell membrane</keyword>
<evidence type="ECO:0000256" key="5">
    <source>
        <dbReference type="ARBA" id="ARBA00022692"/>
    </source>
</evidence>
<dbReference type="NCBIfam" id="TIGR00797">
    <property type="entry name" value="matE"/>
    <property type="match status" value="1"/>
</dbReference>
<evidence type="ECO:0000256" key="8">
    <source>
        <dbReference type="SAM" id="Phobius"/>
    </source>
</evidence>
<dbReference type="EMBL" id="CP041372">
    <property type="protein sequence ID" value="QKS70583.1"/>
    <property type="molecule type" value="Genomic_DNA"/>
</dbReference>
<evidence type="ECO:0000256" key="1">
    <source>
        <dbReference type="ARBA" id="ARBA00004651"/>
    </source>
</evidence>
<dbReference type="GO" id="GO:0042910">
    <property type="term" value="F:xenobiotic transmembrane transporter activity"/>
    <property type="evidence" value="ECO:0007669"/>
    <property type="project" value="InterPro"/>
</dbReference>
<keyword evidence="10" id="KW-1185">Reference proteome</keyword>
<feature type="transmembrane region" description="Helical" evidence="8">
    <location>
        <begin position="185"/>
        <end position="204"/>
    </location>
</feature>
<protein>
    <submittedName>
        <fullName evidence="9">MATE family efflux transporter</fullName>
    </submittedName>
</protein>
<feature type="transmembrane region" description="Helical" evidence="8">
    <location>
        <begin position="151"/>
        <end position="173"/>
    </location>
</feature>
<dbReference type="PANTHER" id="PTHR43549">
    <property type="entry name" value="MULTIDRUG RESISTANCE PROTEIN YPNP-RELATED"/>
    <property type="match status" value="1"/>
</dbReference>
<dbReference type="InterPro" id="IPR048279">
    <property type="entry name" value="MdtK-like"/>
</dbReference>
<gene>
    <name evidence="9" type="ORF">FLK61_27930</name>
</gene>
<dbReference type="KEGG" id="psua:FLK61_27930"/>
<feature type="transmembrane region" description="Helical" evidence="8">
    <location>
        <begin position="64"/>
        <end position="97"/>
    </location>
</feature>
<dbReference type="InterPro" id="IPR002528">
    <property type="entry name" value="MATE_fam"/>
</dbReference>
<feature type="transmembrane region" description="Helical" evidence="8">
    <location>
        <begin position="297"/>
        <end position="319"/>
    </location>
</feature>
<keyword evidence="6 8" id="KW-1133">Transmembrane helix</keyword>